<keyword evidence="1" id="KW-0812">Transmembrane</keyword>
<feature type="transmembrane region" description="Helical" evidence="1">
    <location>
        <begin position="6"/>
        <end position="26"/>
    </location>
</feature>
<dbReference type="RefSeq" id="WP_230099133.1">
    <property type="nucleotide sequence ID" value="NZ_CAKKNT010000023.1"/>
</dbReference>
<keyword evidence="1" id="KW-0472">Membrane</keyword>
<feature type="transmembrane region" description="Helical" evidence="1">
    <location>
        <begin position="135"/>
        <end position="153"/>
    </location>
</feature>
<gene>
    <name evidence="2" type="ORF">WGH24286_01530</name>
</gene>
<dbReference type="EMBL" id="CAKKNT010000023">
    <property type="protein sequence ID" value="CAH0419083.1"/>
    <property type="molecule type" value="Genomic_DNA"/>
</dbReference>
<feature type="transmembrane region" description="Helical" evidence="1">
    <location>
        <begin position="268"/>
        <end position="285"/>
    </location>
</feature>
<evidence type="ECO:0000256" key="1">
    <source>
        <dbReference type="SAM" id="Phobius"/>
    </source>
</evidence>
<feature type="transmembrane region" description="Helical" evidence="1">
    <location>
        <begin position="240"/>
        <end position="262"/>
    </location>
</feature>
<evidence type="ECO:0000313" key="2">
    <source>
        <dbReference type="EMBL" id="CAH0419083.1"/>
    </source>
</evidence>
<dbReference type="Proteomes" id="UP000789719">
    <property type="component" value="Unassembled WGS sequence"/>
</dbReference>
<protein>
    <recommendedName>
        <fullName evidence="4">Membrane transporter protein</fullName>
    </recommendedName>
</protein>
<organism evidence="2 3">
    <name type="scientific">Periweissella ghanensis</name>
    <dbReference type="NCBI Taxonomy" id="467997"/>
    <lineage>
        <taxon>Bacteria</taxon>
        <taxon>Bacillati</taxon>
        <taxon>Bacillota</taxon>
        <taxon>Bacilli</taxon>
        <taxon>Lactobacillales</taxon>
        <taxon>Lactobacillaceae</taxon>
        <taxon>Periweissella</taxon>
    </lineage>
</organism>
<sequence length="292" mass="31992">MDQKIILHLIQLVIIVTMLLFIALIIKTAYTRKINLFQSFGLGALIGFITDLGDTLGIGSFATTTGLFKIAHFTEDDAKLPGTLNAVHAIPVMFEALLFITAVKIEITTLIPMTLAAILGAYVGPHVTRKWNVQIVRLALGSALVIAAAIIVYRMFFIPTVLSADTAHGLHGWLLPLGILFNFMIGNLMTIGLGNYAPELIFFTLIGVNPTIAFPVMMLDAAMIMSISGREFIKMDRVQWRGFVGIIVGGVIGVFVAVKIVKQLPLNILNWLIILIAVLTAFSLFKQYVKEH</sequence>
<dbReference type="PANTHER" id="PTHR43483">
    <property type="entry name" value="MEMBRANE TRANSPORTER PROTEIN HI_0806-RELATED"/>
    <property type="match status" value="1"/>
</dbReference>
<keyword evidence="3" id="KW-1185">Reference proteome</keyword>
<feature type="transmembrane region" description="Helical" evidence="1">
    <location>
        <begin position="200"/>
        <end position="219"/>
    </location>
</feature>
<proteinExistence type="predicted"/>
<keyword evidence="1" id="KW-1133">Transmembrane helix</keyword>
<feature type="transmembrane region" description="Helical" evidence="1">
    <location>
        <begin position="96"/>
        <end position="123"/>
    </location>
</feature>
<reference evidence="2 3" key="1">
    <citation type="submission" date="2021-11" db="EMBL/GenBank/DDBJ databases">
        <authorList>
            <person name="Depoorter E."/>
        </authorList>
    </citation>
    <scope>NUCLEOTIDE SEQUENCE [LARGE SCALE GENOMIC DNA]</scope>
    <source>
        <strain evidence="2 3">LMG 24286</strain>
    </source>
</reference>
<evidence type="ECO:0000313" key="3">
    <source>
        <dbReference type="Proteomes" id="UP000789719"/>
    </source>
</evidence>
<feature type="transmembrane region" description="Helical" evidence="1">
    <location>
        <begin position="173"/>
        <end position="194"/>
    </location>
</feature>
<comment type="caution">
    <text evidence="2">The sequence shown here is derived from an EMBL/GenBank/DDBJ whole genome shotgun (WGS) entry which is preliminary data.</text>
</comment>
<name>A0ABM8ZCQ4_9LACO</name>
<evidence type="ECO:0008006" key="4">
    <source>
        <dbReference type="Google" id="ProtNLM"/>
    </source>
</evidence>
<dbReference type="PANTHER" id="PTHR43483:SF3">
    <property type="entry name" value="MEMBRANE TRANSPORTER PROTEIN HI_0806-RELATED"/>
    <property type="match status" value="1"/>
</dbReference>
<accession>A0ABM8ZCQ4</accession>